<evidence type="ECO:0000313" key="3">
    <source>
        <dbReference type="Proteomes" id="UP001153269"/>
    </source>
</evidence>
<sequence>MRLLLTRPHNDDKVIKRCSRLKQRHDNIITSTGNILVNVQPLMKISHVETGRLTVQTLPAPAAPPSTFHLTPVEQPQPTFLTPQIPNKHKNTSHPPLGKRADGGAPHSDAAVSAPQIMTHSDRADFERARGVASSVKPVHAWLRSTNPLPPENRLFLPNSLEIRVPPWMRRTTVSTPPQLVCIDRVQLTGPGLNSPLQNFTPASPQRRLSPSTCAAPSVRKTGGKVRSLRFNVQINK</sequence>
<feature type="region of interest" description="Disordered" evidence="1">
    <location>
        <begin position="75"/>
        <end position="110"/>
    </location>
</feature>
<name>A0A9N7VWQ2_PLEPL</name>
<feature type="compositionally biased region" description="Polar residues" evidence="1">
    <location>
        <begin position="195"/>
        <end position="215"/>
    </location>
</feature>
<dbReference type="AlphaFoldDB" id="A0A9N7VWQ2"/>
<feature type="compositionally biased region" description="Polar residues" evidence="1">
    <location>
        <begin position="75"/>
        <end position="85"/>
    </location>
</feature>
<feature type="region of interest" description="Disordered" evidence="1">
    <location>
        <begin position="193"/>
        <end position="219"/>
    </location>
</feature>
<accession>A0A9N7VWQ2</accession>
<dbReference type="EMBL" id="CADEAL010004322">
    <property type="protein sequence ID" value="CAB1457010.1"/>
    <property type="molecule type" value="Genomic_DNA"/>
</dbReference>
<evidence type="ECO:0000256" key="1">
    <source>
        <dbReference type="SAM" id="MobiDB-lite"/>
    </source>
</evidence>
<dbReference type="Proteomes" id="UP001153269">
    <property type="component" value="Unassembled WGS sequence"/>
</dbReference>
<organism evidence="2 3">
    <name type="scientific">Pleuronectes platessa</name>
    <name type="common">European plaice</name>
    <dbReference type="NCBI Taxonomy" id="8262"/>
    <lineage>
        <taxon>Eukaryota</taxon>
        <taxon>Metazoa</taxon>
        <taxon>Chordata</taxon>
        <taxon>Craniata</taxon>
        <taxon>Vertebrata</taxon>
        <taxon>Euteleostomi</taxon>
        <taxon>Actinopterygii</taxon>
        <taxon>Neopterygii</taxon>
        <taxon>Teleostei</taxon>
        <taxon>Neoteleostei</taxon>
        <taxon>Acanthomorphata</taxon>
        <taxon>Carangaria</taxon>
        <taxon>Pleuronectiformes</taxon>
        <taxon>Pleuronectoidei</taxon>
        <taxon>Pleuronectidae</taxon>
        <taxon>Pleuronectes</taxon>
    </lineage>
</organism>
<comment type="caution">
    <text evidence="2">The sequence shown here is derived from an EMBL/GenBank/DDBJ whole genome shotgun (WGS) entry which is preliminary data.</text>
</comment>
<protein>
    <submittedName>
        <fullName evidence="2">Uncharacterized protein</fullName>
    </submittedName>
</protein>
<evidence type="ECO:0000313" key="2">
    <source>
        <dbReference type="EMBL" id="CAB1457010.1"/>
    </source>
</evidence>
<reference evidence="2" key="1">
    <citation type="submission" date="2020-03" db="EMBL/GenBank/DDBJ databases">
        <authorList>
            <person name="Weist P."/>
        </authorList>
    </citation>
    <scope>NUCLEOTIDE SEQUENCE</scope>
</reference>
<proteinExistence type="predicted"/>
<keyword evidence="3" id="KW-1185">Reference proteome</keyword>
<gene>
    <name evidence="2" type="ORF">PLEPLA_LOCUS44814</name>
</gene>